<accession>A0A8H3UJG8</accession>
<organism evidence="3 4">
    <name type="scientific">Venturia inaequalis</name>
    <name type="common">Apple scab fungus</name>
    <dbReference type="NCBI Taxonomy" id="5025"/>
    <lineage>
        <taxon>Eukaryota</taxon>
        <taxon>Fungi</taxon>
        <taxon>Dikarya</taxon>
        <taxon>Ascomycota</taxon>
        <taxon>Pezizomycotina</taxon>
        <taxon>Dothideomycetes</taxon>
        <taxon>Pleosporomycetidae</taxon>
        <taxon>Venturiales</taxon>
        <taxon>Venturiaceae</taxon>
        <taxon>Venturia</taxon>
    </lineage>
</organism>
<feature type="signal peptide" evidence="2">
    <location>
        <begin position="1"/>
        <end position="25"/>
    </location>
</feature>
<name>A0A8H3UJG8_VENIN</name>
<evidence type="ECO:0000256" key="2">
    <source>
        <dbReference type="SAM" id="SignalP"/>
    </source>
</evidence>
<dbReference type="EMBL" id="WNWS01000287">
    <property type="protein sequence ID" value="KAE9971821.1"/>
    <property type="molecule type" value="Genomic_DNA"/>
</dbReference>
<gene>
    <name evidence="3" type="ORF">EG328_005352</name>
</gene>
<protein>
    <submittedName>
        <fullName evidence="3">Uncharacterized protein</fullName>
    </submittedName>
</protein>
<feature type="chain" id="PRO_5034551803" evidence="2">
    <location>
        <begin position="26"/>
        <end position="219"/>
    </location>
</feature>
<keyword evidence="2" id="KW-0732">Signal</keyword>
<comment type="caution">
    <text evidence="3">The sequence shown here is derived from an EMBL/GenBank/DDBJ whole genome shotgun (WGS) entry which is preliminary data.</text>
</comment>
<evidence type="ECO:0000313" key="3">
    <source>
        <dbReference type="EMBL" id="KAE9971821.1"/>
    </source>
</evidence>
<reference evidence="3 4" key="1">
    <citation type="submission" date="2018-12" db="EMBL/GenBank/DDBJ databases">
        <title>Venturia inaequalis Genome Resource.</title>
        <authorList>
            <person name="Lichtner F.J."/>
        </authorList>
    </citation>
    <scope>NUCLEOTIDE SEQUENCE [LARGE SCALE GENOMIC DNA]</scope>
    <source>
        <strain evidence="3 4">120213</strain>
    </source>
</reference>
<evidence type="ECO:0000313" key="4">
    <source>
        <dbReference type="Proteomes" id="UP000447873"/>
    </source>
</evidence>
<dbReference type="Proteomes" id="UP000447873">
    <property type="component" value="Unassembled WGS sequence"/>
</dbReference>
<dbReference type="AlphaFoldDB" id="A0A8H3UJG8"/>
<proteinExistence type="predicted"/>
<feature type="region of interest" description="Disordered" evidence="1">
    <location>
        <begin position="169"/>
        <end position="190"/>
    </location>
</feature>
<sequence>MHLSTLFSNLLVATQLGSYPSFAYGRSMALLPGRSMALLPDTPLHSLEPRQFCAVRDCNANVECFSGRMAVLNDEELDASIGLVLIRTSTGGVGLLVSNGLGVDIRVSVTAFNGQFHDFRDVGSAGINWVFPGAHYDIWHGNQVNLRVTYRMRLPGGGDTMIKTRDVPDKSHGVQPLHVNPKGHQATGVNDKKPKTAGGACPGNCNGASWTISCKGQCT</sequence>
<evidence type="ECO:0000256" key="1">
    <source>
        <dbReference type="SAM" id="MobiDB-lite"/>
    </source>
</evidence>